<dbReference type="Proteomes" id="UP000001431">
    <property type="component" value="Chromosome"/>
</dbReference>
<dbReference type="GeneID" id="4909031"/>
<dbReference type="EMBL" id="CP000561">
    <property type="protein sequence ID" value="ABO09453.1"/>
    <property type="molecule type" value="Genomic_DNA"/>
</dbReference>
<keyword evidence="2" id="KW-1185">Reference proteome</keyword>
<dbReference type="RefSeq" id="WP_011850711.1">
    <property type="nucleotide sequence ID" value="NC_009073.1"/>
</dbReference>
<organism evidence="1 2">
    <name type="scientific">Pyrobaculum calidifontis (strain DSM 21063 / JCM 11548 / VA1)</name>
    <dbReference type="NCBI Taxonomy" id="410359"/>
    <lineage>
        <taxon>Archaea</taxon>
        <taxon>Thermoproteota</taxon>
        <taxon>Thermoprotei</taxon>
        <taxon>Thermoproteales</taxon>
        <taxon>Thermoproteaceae</taxon>
        <taxon>Pyrobaculum</taxon>
    </lineage>
</organism>
<name>A3MXT6_PYRCJ</name>
<dbReference type="KEGG" id="pcl:Pcal_2038"/>
<dbReference type="eggNOG" id="arCOG06064">
    <property type="taxonomic scope" value="Archaea"/>
</dbReference>
<dbReference type="HOGENOM" id="CLU_1536720_0_0_2"/>
<dbReference type="OrthoDB" id="27741at2157"/>
<reference evidence="1" key="1">
    <citation type="submission" date="2007-02" db="EMBL/GenBank/DDBJ databases">
        <title>Complete sequence of Pyrobaculum calidifontis JCM 11548.</title>
        <authorList>
            <consortium name="US DOE Joint Genome Institute"/>
            <person name="Copeland A."/>
            <person name="Lucas S."/>
            <person name="Lapidus A."/>
            <person name="Barry K."/>
            <person name="Glavina del Rio T."/>
            <person name="Dalin E."/>
            <person name="Tice H."/>
            <person name="Pitluck S."/>
            <person name="Chain P."/>
            <person name="Malfatti S."/>
            <person name="Shin M."/>
            <person name="Vergez L."/>
            <person name="Schmutz J."/>
            <person name="Larimer F."/>
            <person name="Land M."/>
            <person name="Hauser L."/>
            <person name="Kyrpides N."/>
            <person name="Mikhailova N."/>
            <person name="Cozen A.E."/>
            <person name="Fitz-Gibbon S.T."/>
            <person name="House C.H."/>
            <person name="Saltikov C."/>
            <person name="Lowe T.M."/>
            <person name="Richardson P."/>
        </authorList>
    </citation>
    <scope>NUCLEOTIDE SEQUENCE [LARGE SCALE GENOMIC DNA]</scope>
    <source>
        <strain evidence="1">JCM 11548</strain>
    </source>
</reference>
<proteinExistence type="predicted"/>
<dbReference type="AlphaFoldDB" id="A3MXT6"/>
<sequence length="174" mass="19660">MEEGGDGLVVDSDNLLPHDFPLLDEKLDLPLYHLSDVPWEHPRVVRRENRGGVEVYYWSVKNLWGRVMHVFAGPKQGIRIKKPVLNVGAIDYVLSVVADEITIGIVYDKSGISEVPFIVATKHLGHSSYPRLGHHKAIRRKIYAMALARLYWKTGYALPALRYAATALIWGLSF</sequence>
<gene>
    <name evidence="1" type="ordered locus">Pcal_2038</name>
</gene>
<accession>A3MXT6</accession>
<evidence type="ECO:0000313" key="1">
    <source>
        <dbReference type="EMBL" id="ABO09453.1"/>
    </source>
</evidence>
<protein>
    <submittedName>
        <fullName evidence="1">Uncharacterized protein</fullName>
    </submittedName>
</protein>
<evidence type="ECO:0000313" key="2">
    <source>
        <dbReference type="Proteomes" id="UP000001431"/>
    </source>
</evidence>